<gene>
    <name evidence="1" type="ORF">OFUS_LOCUS18517</name>
</gene>
<dbReference type="AlphaFoldDB" id="A0A8J1UNX2"/>
<sequence length="147" mass="16574">MLIDPSTDNNMLIYRLSKMASRCKKMYKKIFAVLIILASCFALYRTIFRSQEHINNFVIPGPQGSIRSTGAKDLEIWIGGRVSLRSMYNGRFLSVQGPATDCKVVLADQLNGDQEIVLDVRENDVVGVLNYTETVYLESRNGNHINV</sequence>
<protein>
    <submittedName>
        <fullName evidence="1">Uncharacterized protein</fullName>
    </submittedName>
</protein>
<organism evidence="1 2">
    <name type="scientific">Owenia fusiformis</name>
    <name type="common">Polychaete worm</name>
    <dbReference type="NCBI Taxonomy" id="6347"/>
    <lineage>
        <taxon>Eukaryota</taxon>
        <taxon>Metazoa</taxon>
        <taxon>Spiralia</taxon>
        <taxon>Lophotrochozoa</taxon>
        <taxon>Annelida</taxon>
        <taxon>Polychaeta</taxon>
        <taxon>Sedentaria</taxon>
        <taxon>Canalipalpata</taxon>
        <taxon>Sabellida</taxon>
        <taxon>Oweniida</taxon>
        <taxon>Oweniidae</taxon>
        <taxon>Owenia</taxon>
    </lineage>
</organism>
<accession>A0A8J1UNX2</accession>
<evidence type="ECO:0000313" key="1">
    <source>
        <dbReference type="EMBL" id="CAH1793696.1"/>
    </source>
</evidence>
<feature type="non-terminal residue" evidence="1">
    <location>
        <position position="1"/>
    </location>
</feature>
<comment type="caution">
    <text evidence="1">The sequence shown here is derived from an EMBL/GenBank/DDBJ whole genome shotgun (WGS) entry which is preliminary data.</text>
</comment>
<dbReference type="Proteomes" id="UP000749559">
    <property type="component" value="Unassembled WGS sequence"/>
</dbReference>
<evidence type="ECO:0000313" key="2">
    <source>
        <dbReference type="Proteomes" id="UP000749559"/>
    </source>
</evidence>
<reference evidence="1" key="1">
    <citation type="submission" date="2022-03" db="EMBL/GenBank/DDBJ databases">
        <authorList>
            <person name="Martin C."/>
        </authorList>
    </citation>
    <scope>NUCLEOTIDE SEQUENCE</scope>
</reference>
<keyword evidence="2" id="KW-1185">Reference proteome</keyword>
<dbReference type="EMBL" id="CAIIXF020000009">
    <property type="protein sequence ID" value="CAH1793696.1"/>
    <property type="molecule type" value="Genomic_DNA"/>
</dbReference>
<name>A0A8J1UNX2_OWEFU</name>
<proteinExistence type="predicted"/>